<protein>
    <submittedName>
        <fullName evidence="6">Proteasome regulatory particle subunit</fullName>
    </submittedName>
</protein>
<dbReference type="Gene3D" id="3.40.140.10">
    <property type="entry name" value="Cytidine Deaminase, domain 2"/>
    <property type="match status" value="1"/>
</dbReference>
<dbReference type="GO" id="GO:0048731">
    <property type="term" value="P:system development"/>
    <property type="evidence" value="ECO:0007669"/>
    <property type="project" value="UniProtKB-ARBA"/>
</dbReference>
<accession>A0A9W7ZWV4</accession>
<gene>
    <name evidence="6" type="primary">RPN8</name>
    <name evidence="6" type="ORF">H4219_002721</name>
</gene>
<evidence type="ECO:0000256" key="4">
    <source>
        <dbReference type="SAM" id="MobiDB-lite"/>
    </source>
</evidence>
<dbReference type="PANTHER" id="PTHR10540">
    <property type="entry name" value="EUKARYOTIC TRANSLATION INITIATION FACTOR 3 SUBUNIT F-RELATED"/>
    <property type="match status" value="1"/>
</dbReference>
<dbReference type="OrthoDB" id="10256771at2759"/>
<evidence type="ECO:0000313" key="7">
    <source>
        <dbReference type="Proteomes" id="UP001150538"/>
    </source>
</evidence>
<dbReference type="Pfam" id="PF01398">
    <property type="entry name" value="JAB"/>
    <property type="match status" value="1"/>
</dbReference>
<organism evidence="6 7">
    <name type="scientific">Mycoemilia scoparia</name>
    <dbReference type="NCBI Taxonomy" id="417184"/>
    <lineage>
        <taxon>Eukaryota</taxon>
        <taxon>Fungi</taxon>
        <taxon>Fungi incertae sedis</taxon>
        <taxon>Zoopagomycota</taxon>
        <taxon>Kickxellomycotina</taxon>
        <taxon>Kickxellomycetes</taxon>
        <taxon>Kickxellales</taxon>
        <taxon>Kickxellaceae</taxon>
        <taxon>Mycoemilia</taxon>
    </lineage>
</organism>
<dbReference type="FunFam" id="3.40.140.10:FF:000013">
    <property type="entry name" value="26S proteasome non-ATPase regulatory subunit 7"/>
    <property type="match status" value="1"/>
</dbReference>
<dbReference type="InterPro" id="IPR037518">
    <property type="entry name" value="MPN"/>
</dbReference>
<dbReference type="EMBL" id="JANBPU010000050">
    <property type="protein sequence ID" value="KAJ1918249.1"/>
    <property type="molecule type" value="Genomic_DNA"/>
</dbReference>
<dbReference type="Pfam" id="PF13012">
    <property type="entry name" value="MitMem_reg"/>
    <property type="match status" value="1"/>
</dbReference>
<dbReference type="InterPro" id="IPR000555">
    <property type="entry name" value="JAMM/MPN+_dom"/>
</dbReference>
<dbReference type="Proteomes" id="UP001150538">
    <property type="component" value="Unassembled WGS sequence"/>
</dbReference>
<dbReference type="PANTHER" id="PTHR10540:SF7">
    <property type="entry name" value="26S PROTEASOME NON-ATPASE REGULATORY SUBUNIT 7"/>
    <property type="match status" value="1"/>
</dbReference>
<dbReference type="GO" id="GO:0008237">
    <property type="term" value="F:metallopeptidase activity"/>
    <property type="evidence" value="ECO:0007669"/>
    <property type="project" value="InterPro"/>
</dbReference>
<dbReference type="SMART" id="SM00232">
    <property type="entry name" value="JAB_MPN"/>
    <property type="match status" value="1"/>
</dbReference>
<dbReference type="AlphaFoldDB" id="A0A9W7ZWV4"/>
<name>A0A9W7ZWV4_9FUNG</name>
<feature type="domain" description="MPN" evidence="5">
    <location>
        <begin position="13"/>
        <end position="149"/>
    </location>
</feature>
<dbReference type="PROSITE" id="PS50249">
    <property type="entry name" value="MPN"/>
    <property type="match status" value="1"/>
</dbReference>
<evidence type="ECO:0000259" key="5">
    <source>
        <dbReference type="PROSITE" id="PS50249"/>
    </source>
</evidence>
<evidence type="ECO:0000256" key="1">
    <source>
        <dbReference type="ARBA" id="ARBA00002187"/>
    </source>
</evidence>
<dbReference type="InterPro" id="IPR033858">
    <property type="entry name" value="MPN_RPN7_8"/>
</dbReference>
<evidence type="ECO:0000256" key="2">
    <source>
        <dbReference type="ARBA" id="ARBA00008568"/>
    </source>
</evidence>
<keyword evidence="3 6" id="KW-0647">Proteasome</keyword>
<evidence type="ECO:0000313" key="6">
    <source>
        <dbReference type="EMBL" id="KAJ1918249.1"/>
    </source>
</evidence>
<comment type="similarity">
    <text evidence="2">Belongs to the peptidase M67A family.</text>
</comment>
<keyword evidence="7" id="KW-1185">Reference proteome</keyword>
<dbReference type="CDD" id="cd08062">
    <property type="entry name" value="MPN_RPN7_8"/>
    <property type="match status" value="1"/>
</dbReference>
<feature type="region of interest" description="Disordered" evidence="4">
    <location>
        <begin position="294"/>
        <end position="329"/>
    </location>
</feature>
<comment type="function">
    <text evidence="1">Acts as a regulatory subunit of the 26S proteasome which is involved in the ATP-dependent degradation of ubiquitinated proteins.</text>
</comment>
<comment type="caution">
    <text evidence="6">The sequence shown here is derived from an EMBL/GenBank/DDBJ whole genome shotgun (WGS) entry which is preliminary data.</text>
</comment>
<dbReference type="GO" id="GO:0005838">
    <property type="term" value="C:proteasome regulatory particle"/>
    <property type="evidence" value="ECO:0007669"/>
    <property type="project" value="InterPro"/>
</dbReference>
<proteinExistence type="inferred from homology"/>
<reference evidence="6" key="1">
    <citation type="submission" date="2022-07" db="EMBL/GenBank/DDBJ databases">
        <title>Phylogenomic reconstructions and comparative analyses of Kickxellomycotina fungi.</title>
        <authorList>
            <person name="Reynolds N.K."/>
            <person name="Stajich J.E."/>
            <person name="Barry K."/>
            <person name="Grigoriev I.V."/>
            <person name="Crous P."/>
            <person name="Smith M.E."/>
        </authorList>
    </citation>
    <scope>NUCLEOTIDE SEQUENCE</scope>
    <source>
        <strain evidence="6">NBRC 100468</strain>
    </source>
</reference>
<sequence length="329" mass="36887">MVATNLEDLPSKVTVHPLVLLSVVDHYNRVVTRFKSDVRVVGVLLGQSNKDSVEVTNSYAVPFEEDPKDPNSWFLDHDYAETMRVMFRKINVKEKVVGWYHSGPKLRESDLQINDVFKKYVPNPVLVIVDIKPEDVGIPTTSYFAIEEISGDGSAAKKAFKHVASEIGAEEAEEIGVEHLLRDIKDDTGGSLSTRITYQLNSLKGLKSRLANIQAHLKKMLDANKPVNPQIVNNVQQIFNLLPSLSIKENVSTFANQTNDEYLLIYISTLVRSVIALHDLIDNKIENRQREIEREIAADKSKDKKESKEKQSKEADTADSAAAKETKSS</sequence>
<dbReference type="GO" id="GO:0043161">
    <property type="term" value="P:proteasome-mediated ubiquitin-dependent protein catabolic process"/>
    <property type="evidence" value="ECO:0007669"/>
    <property type="project" value="TreeGrafter"/>
</dbReference>
<evidence type="ECO:0000256" key="3">
    <source>
        <dbReference type="ARBA" id="ARBA00022942"/>
    </source>
</evidence>
<dbReference type="InterPro" id="IPR024969">
    <property type="entry name" value="EIF3F/CSN6-like_C"/>
</dbReference>